<dbReference type="RefSeq" id="WP_179421147.1">
    <property type="nucleotide sequence ID" value="NZ_JACCAB010000001.1"/>
</dbReference>
<evidence type="ECO:0000256" key="5">
    <source>
        <dbReference type="ARBA" id="ARBA00022989"/>
    </source>
</evidence>
<evidence type="ECO:0000256" key="1">
    <source>
        <dbReference type="ARBA" id="ARBA00004651"/>
    </source>
</evidence>
<gene>
    <name evidence="9" type="ORF">BJ986_001188</name>
</gene>
<keyword evidence="2" id="KW-1003">Cell membrane</keyword>
<dbReference type="EC" id="3.6.1.27" evidence="9"/>
<keyword evidence="3 7" id="KW-0812">Transmembrane</keyword>
<dbReference type="SUPFAM" id="SSF48317">
    <property type="entry name" value="Acid phosphatase/Vanadium-dependent haloperoxidase"/>
    <property type="match status" value="1"/>
</dbReference>
<dbReference type="Gene3D" id="1.20.144.10">
    <property type="entry name" value="Phosphatidic acid phosphatase type 2/haloperoxidase"/>
    <property type="match status" value="1"/>
</dbReference>
<feature type="transmembrane region" description="Helical" evidence="7">
    <location>
        <begin position="155"/>
        <end position="177"/>
    </location>
</feature>
<proteinExistence type="predicted"/>
<dbReference type="GO" id="GO:0050380">
    <property type="term" value="F:undecaprenyl-diphosphatase activity"/>
    <property type="evidence" value="ECO:0007669"/>
    <property type="project" value="UniProtKB-EC"/>
</dbReference>
<feature type="transmembrane region" description="Helical" evidence="7">
    <location>
        <begin position="32"/>
        <end position="51"/>
    </location>
</feature>
<evidence type="ECO:0000256" key="4">
    <source>
        <dbReference type="ARBA" id="ARBA00022801"/>
    </source>
</evidence>
<keyword evidence="4 9" id="KW-0378">Hydrolase</keyword>
<feature type="domain" description="Phosphatidic acid phosphatase type 2/haloperoxidase" evidence="8">
    <location>
        <begin position="62"/>
        <end position="170"/>
    </location>
</feature>
<feature type="transmembrane region" description="Helical" evidence="7">
    <location>
        <begin position="105"/>
        <end position="124"/>
    </location>
</feature>
<organism evidence="9 10">
    <name type="scientific">Pedococcus badiiscoriae</name>
    <dbReference type="NCBI Taxonomy" id="642776"/>
    <lineage>
        <taxon>Bacteria</taxon>
        <taxon>Bacillati</taxon>
        <taxon>Actinomycetota</taxon>
        <taxon>Actinomycetes</taxon>
        <taxon>Micrococcales</taxon>
        <taxon>Intrasporangiaceae</taxon>
        <taxon>Pedococcus</taxon>
    </lineage>
</organism>
<evidence type="ECO:0000256" key="2">
    <source>
        <dbReference type="ARBA" id="ARBA00022475"/>
    </source>
</evidence>
<evidence type="ECO:0000256" key="6">
    <source>
        <dbReference type="ARBA" id="ARBA00023136"/>
    </source>
</evidence>
<reference evidence="9 10" key="1">
    <citation type="submission" date="2020-07" db="EMBL/GenBank/DDBJ databases">
        <title>Sequencing the genomes of 1000 actinobacteria strains.</title>
        <authorList>
            <person name="Klenk H.-P."/>
        </authorList>
    </citation>
    <scope>NUCLEOTIDE SEQUENCE [LARGE SCALE GENOMIC DNA]</scope>
    <source>
        <strain evidence="9 10">DSM 23987</strain>
    </source>
</reference>
<keyword evidence="5 7" id="KW-1133">Transmembrane helix</keyword>
<dbReference type="SMART" id="SM00014">
    <property type="entry name" value="acidPPc"/>
    <property type="match status" value="1"/>
</dbReference>
<dbReference type="PANTHER" id="PTHR14969:SF62">
    <property type="entry name" value="DECAPRENYLPHOSPHORYL-5-PHOSPHORIBOSE PHOSPHATASE RV3807C-RELATED"/>
    <property type="match status" value="1"/>
</dbReference>
<dbReference type="EMBL" id="JACCAB010000001">
    <property type="protein sequence ID" value="NYG06701.1"/>
    <property type="molecule type" value="Genomic_DNA"/>
</dbReference>
<comment type="caution">
    <text evidence="9">The sequence shown here is derived from an EMBL/GenBank/DDBJ whole genome shotgun (WGS) entry which is preliminary data.</text>
</comment>
<comment type="subcellular location">
    <subcellularLocation>
        <location evidence="1">Cell membrane</location>
        <topology evidence="1">Multi-pass membrane protein</topology>
    </subcellularLocation>
</comment>
<name>A0A852WGP4_9MICO</name>
<evidence type="ECO:0000313" key="9">
    <source>
        <dbReference type="EMBL" id="NYG06701.1"/>
    </source>
</evidence>
<dbReference type="AlphaFoldDB" id="A0A852WGP4"/>
<sequence>MNQLRHLDDQLLLSINSFARHTPALHGPLLAYAKYGVVLFGLLLLLALVAARHRSSRALAATGWAALAMLLGLALNQPLGHVFAERRPYATHPGILRLADVTTDFSFPSDHAVMAGAVAAGLLLAHRRLGAVAVAAALLMAFARVYIAAHYPWDVLGGLAFGALVAVVGWLVLRVPLTALTAWVRRLPGVRTVFGEPVVEPVSGS</sequence>
<dbReference type="InterPro" id="IPR000326">
    <property type="entry name" value="PAP2/HPO"/>
</dbReference>
<evidence type="ECO:0000256" key="7">
    <source>
        <dbReference type="SAM" id="Phobius"/>
    </source>
</evidence>
<evidence type="ECO:0000313" key="10">
    <source>
        <dbReference type="Proteomes" id="UP000573599"/>
    </source>
</evidence>
<feature type="transmembrane region" description="Helical" evidence="7">
    <location>
        <begin position="58"/>
        <end position="75"/>
    </location>
</feature>
<evidence type="ECO:0000259" key="8">
    <source>
        <dbReference type="SMART" id="SM00014"/>
    </source>
</evidence>
<dbReference type="PANTHER" id="PTHR14969">
    <property type="entry name" value="SPHINGOSINE-1-PHOSPHATE PHOSPHOHYDROLASE"/>
    <property type="match status" value="1"/>
</dbReference>
<keyword evidence="10" id="KW-1185">Reference proteome</keyword>
<dbReference type="InterPro" id="IPR036938">
    <property type="entry name" value="PAP2/HPO_sf"/>
</dbReference>
<dbReference type="Proteomes" id="UP000573599">
    <property type="component" value="Unassembled WGS sequence"/>
</dbReference>
<accession>A0A852WGP4</accession>
<keyword evidence="6 7" id="KW-0472">Membrane</keyword>
<evidence type="ECO:0000256" key="3">
    <source>
        <dbReference type="ARBA" id="ARBA00022692"/>
    </source>
</evidence>
<dbReference type="GO" id="GO:0005886">
    <property type="term" value="C:plasma membrane"/>
    <property type="evidence" value="ECO:0007669"/>
    <property type="project" value="UniProtKB-SubCell"/>
</dbReference>
<feature type="transmembrane region" description="Helical" evidence="7">
    <location>
        <begin position="131"/>
        <end position="149"/>
    </location>
</feature>
<dbReference type="Pfam" id="PF01569">
    <property type="entry name" value="PAP2"/>
    <property type="match status" value="1"/>
</dbReference>
<protein>
    <submittedName>
        <fullName evidence="9">Undecaprenyl-diphosphatase</fullName>
        <ecNumber evidence="9">3.6.1.27</ecNumber>
    </submittedName>
</protein>